<dbReference type="InterPro" id="IPR004433">
    <property type="entry name" value="MenaQ_synth_MenD"/>
</dbReference>
<keyword evidence="1 6" id="KW-0808">Transferase</keyword>
<comment type="cofactor">
    <cofactor evidence="6">
        <name>thiamine diphosphate</name>
        <dbReference type="ChEBI" id="CHEBI:58937"/>
    </cofactor>
    <text evidence="6">Binds 1 thiamine pyrophosphate per subunit.</text>
</comment>
<dbReference type="InterPro" id="IPR011766">
    <property type="entry name" value="TPP_enzyme_TPP-bd"/>
</dbReference>
<dbReference type="GO" id="GO:0030145">
    <property type="term" value="F:manganese ion binding"/>
    <property type="evidence" value="ECO:0007669"/>
    <property type="project" value="UniProtKB-UniRule"/>
</dbReference>
<dbReference type="GO" id="GO:0009234">
    <property type="term" value="P:menaquinone biosynthetic process"/>
    <property type="evidence" value="ECO:0007669"/>
    <property type="project" value="UniProtKB-UniRule"/>
</dbReference>
<evidence type="ECO:0000256" key="5">
    <source>
        <dbReference type="ARBA" id="ARBA00023211"/>
    </source>
</evidence>
<dbReference type="UniPathway" id="UPA01057">
    <property type="reaction ID" value="UER00164"/>
</dbReference>
<comment type="similarity">
    <text evidence="6">Belongs to the TPP enzyme family. MenD subfamily.</text>
</comment>
<feature type="domain" description="Thiamine pyrophosphate enzyme TPP-binding" evidence="8">
    <location>
        <begin position="405"/>
        <end position="534"/>
    </location>
</feature>
<dbReference type="CDD" id="cd02009">
    <property type="entry name" value="TPP_SHCHC_synthase"/>
    <property type="match status" value="1"/>
</dbReference>
<dbReference type="AlphaFoldDB" id="A0A3P8JY60"/>
<evidence type="ECO:0000259" key="9">
    <source>
        <dbReference type="Pfam" id="PF02776"/>
    </source>
</evidence>
<comment type="pathway">
    <text evidence="6">Quinol/quinone metabolism; 1,4-dihydroxy-2-naphthoate biosynthesis; 1,4-dihydroxy-2-naphthoate from chorismate: step 2/7.</text>
</comment>
<evidence type="ECO:0000313" key="11">
    <source>
        <dbReference type="Proteomes" id="UP000271626"/>
    </source>
</evidence>
<dbReference type="NCBIfam" id="TIGR00173">
    <property type="entry name" value="menD"/>
    <property type="match status" value="1"/>
</dbReference>
<dbReference type="PIRSF" id="PIRSF004983">
    <property type="entry name" value="MenD"/>
    <property type="match status" value="1"/>
</dbReference>
<sequence>MQKPPNPSTLQARVIVDELVRGGVTDVVLCPGSRNAPLAFAVHAADARGELRLHVRIDERTAGFLAVGLAAASRRPVPVIMTSGTAVANLSPAVFEANYARVPLLVVSANRPYELLGSGANQTVEQFGIFGTQVRASLSLGLAEPGLDRNSQWRSAVCRALSAARGARTGNAGPVQFDIPLREPLVPDDPAPEFAHGRPDGGPWTVAPVATLDVPLPIDLTPDTVVISGHGAGENPALAGLPTVAEPTSPQASSSAEAGPRMLLHPWALPALKPRQAIICGRPTLHREVSALLADPEVTVYAVTTGPRWPDVSGNVAATGTRVLPVGEPDDAWLRRCADADAAARAAVTEGLQGGLDRGSITGLHVARAVCAALRTGDQLVVGASNPVRDVALAGEVPTGVRVLSNRGVAGIDGTVSTAVGAALAFPDRRTVALMGDLTFVHDASGLLIGPQEPRPANLTVVVANDNGGGIFNLLEQGEERYSGAEYDGAAARVFGTPHGTDIGALCAAYGVEYVRADLGDLAEAARADGLRVVEVRTERTGLRALHAGMRARISAAAGTTPGGTAGGPSGSEDRG</sequence>
<dbReference type="Pfam" id="PF02775">
    <property type="entry name" value="TPP_enzyme_C"/>
    <property type="match status" value="1"/>
</dbReference>
<evidence type="ECO:0000259" key="8">
    <source>
        <dbReference type="Pfam" id="PF02775"/>
    </source>
</evidence>
<comment type="pathway">
    <text evidence="6">Quinol/quinone metabolism; menaquinone biosynthesis.</text>
</comment>
<evidence type="ECO:0000256" key="1">
    <source>
        <dbReference type="ARBA" id="ARBA00022679"/>
    </source>
</evidence>
<evidence type="ECO:0000256" key="2">
    <source>
        <dbReference type="ARBA" id="ARBA00022723"/>
    </source>
</evidence>
<comment type="subunit">
    <text evidence="6">Homodimer.</text>
</comment>
<dbReference type="UniPathway" id="UPA00079"/>
<dbReference type="RefSeq" id="WP_126195104.1">
    <property type="nucleotide sequence ID" value="NZ_CP085954.1"/>
</dbReference>
<dbReference type="Proteomes" id="UP000271626">
    <property type="component" value="Chromosome"/>
</dbReference>
<keyword evidence="5 6" id="KW-0464">Manganese</keyword>
<dbReference type="OrthoDB" id="9791859at2"/>
<dbReference type="CDD" id="cd07037">
    <property type="entry name" value="TPP_PYR_MenD"/>
    <property type="match status" value="1"/>
</dbReference>
<evidence type="ECO:0000256" key="6">
    <source>
        <dbReference type="HAMAP-Rule" id="MF_01659"/>
    </source>
</evidence>
<keyword evidence="2 6" id="KW-0479">Metal-binding</keyword>
<organism evidence="10 11">
    <name type="scientific">Tsukamurella paurometabola</name>
    <name type="common">Corynebacterium paurometabolum</name>
    <dbReference type="NCBI Taxonomy" id="2061"/>
    <lineage>
        <taxon>Bacteria</taxon>
        <taxon>Bacillati</taxon>
        <taxon>Actinomycetota</taxon>
        <taxon>Actinomycetes</taxon>
        <taxon>Mycobacteriales</taxon>
        <taxon>Tsukamurellaceae</taxon>
        <taxon>Tsukamurella</taxon>
    </lineage>
</organism>
<comment type="catalytic activity">
    <reaction evidence="6">
        <text>isochorismate + 2-oxoglutarate + H(+) = 5-enolpyruvoyl-6-hydroxy-2-succinyl-cyclohex-3-ene-1-carboxylate + CO2</text>
        <dbReference type="Rhea" id="RHEA:25593"/>
        <dbReference type="ChEBI" id="CHEBI:15378"/>
        <dbReference type="ChEBI" id="CHEBI:16526"/>
        <dbReference type="ChEBI" id="CHEBI:16810"/>
        <dbReference type="ChEBI" id="CHEBI:29780"/>
        <dbReference type="ChEBI" id="CHEBI:58818"/>
        <dbReference type="EC" id="2.2.1.9"/>
    </reaction>
</comment>
<dbReference type="HAMAP" id="MF_01659">
    <property type="entry name" value="MenD"/>
    <property type="match status" value="1"/>
</dbReference>
<dbReference type="Gene3D" id="3.40.50.970">
    <property type="match status" value="2"/>
</dbReference>
<evidence type="ECO:0000256" key="3">
    <source>
        <dbReference type="ARBA" id="ARBA00022842"/>
    </source>
</evidence>
<dbReference type="PANTHER" id="PTHR42916:SF1">
    <property type="entry name" value="PROTEIN PHYLLO, CHLOROPLASTIC"/>
    <property type="match status" value="1"/>
</dbReference>
<keyword evidence="4 6" id="KW-0786">Thiamine pyrophosphate</keyword>
<keyword evidence="6" id="KW-0474">Menaquinone biosynthesis</keyword>
<protein>
    <recommendedName>
        <fullName evidence="6">2-succinyl-5-enolpyruvyl-6-hydroxy-3-cyclohexene-1-carboxylate synthase</fullName>
        <shortName evidence="6">SEPHCHC synthase</shortName>
        <ecNumber evidence="6">2.2.1.9</ecNumber>
    </recommendedName>
    <alternativeName>
        <fullName evidence="6">Menaquinone biosynthesis protein MenD</fullName>
    </alternativeName>
</protein>
<dbReference type="GO" id="GO:0030976">
    <property type="term" value="F:thiamine pyrophosphate binding"/>
    <property type="evidence" value="ECO:0007669"/>
    <property type="project" value="UniProtKB-UniRule"/>
</dbReference>
<reference evidence="10 11" key="1">
    <citation type="submission" date="2018-12" db="EMBL/GenBank/DDBJ databases">
        <authorList>
            <consortium name="Pathogen Informatics"/>
        </authorList>
    </citation>
    <scope>NUCLEOTIDE SEQUENCE [LARGE SCALE GENOMIC DNA]</scope>
    <source>
        <strain evidence="10 11">NCTC10741</strain>
    </source>
</reference>
<accession>A0A3P8JY60</accession>
<dbReference type="Pfam" id="PF02776">
    <property type="entry name" value="TPP_enzyme_N"/>
    <property type="match status" value="1"/>
</dbReference>
<dbReference type="SUPFAM" id="SSF52518">
    <property type="entry name" value="Thiamin diphosphate-binding fold (THDP-binding)"/>
    <property type="match status" value="2"/>
</dbReference>
<dbReference type="InterPro" id="IPR012001">
    <property type="entry name" value="Thiamin_PyroP_enz_TPP-bd_dom"/>
</dbReference>
<comment type="function">
    <text evidence="6">Catalyzes the thiamine diphosphate-dependent decarboxylation of 2-oxoglutarate and the subsequent addition of the resulting succinic semialdehyde-thiamine pyrophosphate anion to isochorismate to yield 2-succinyl-5-enolpyruvyl-6-hydroxy-3-cyclohexene-1-carboxylate (SEPHCHC).</text>
</comment>
<dbReference type="EMBL" id="LR131273">
    <property type="protein sequence ID" value="VDR37754.1"/>
    <property type="molecule type" value="Genomic_DNA"/>
</dbReference>
<dbReference type="InterPro" id="IPR029061">
    <property type="entry name" value="THDP-binding"/>
</dbReference>
<comment type="cofactor">
    <cofactor evidence="6">
        <name>Mg(2+)</name>
        <dbReference type="ChEBI" id="CHEBI:18420"/>
    </cofactor>
    <cofactor evidence="6">
        <name>Mn(2+)</name>
        <dbReference type="ChEBI" id="CHEBI:29035"/>
    </cofactor>
</comment>
<gene>
    <name evidence="6 10" type="primary">menD</name>
    <name evidence="10" type="ORF">NCTC10741_00865</name>
</gene>
<dbReference type="Gene3D" id="3.40.50.1220">
    <property type="entry name" value="TPP-binding domain"/>
    <property type="match status" value="1"/>
</dbReference>
<dbReference type="PANTHER" id="PTHR42916">
    <property type="entry name" value="2-SUCCINYL-5-ENOLPYRUVYL-6-HYDROXY-3-CYCLOHEXENE-1-CARBOXYLATE SYNTHASE"/>
    <property type="match status" value="1"/>
</dbReference>
<dbReference type="GO" id="GO:0000287">
    <property type="term" value="F:magnesium ion binding"/>
    <property type="evidence" value="ECO:0007669"/>
    <property type="project" value="UniProtKB-UniRule"/>
</dbReference>
<proteinExistence type="inferred from homology"/>
<evidence type="ECO:0000256" key="4">
    <source>
        <dbReference type="ARBA" id="ARBA00023052"/>
    </source>
</evidence>
<evidence type="ECO:0000313" key="10">
    <source>
        <dbReference type="EMBL" id="VDR37754.1"/>
    </source>
</evidence>
<dbReference type="EC" id="2.2.1.9" evidence="6"/>
<keyword evidence="3 6" id="KW-0460">Magnesium</keyword>
<dbReference type="GO" id="GO:0070204">
    <property type="term" value="F:2-succinyl-5-enolpyruvyl-6-hydroxy-3-cyclohexene-1-carboxylic-acid synthase activity"/>
    <property type="evidence" value="ECO:0007669"/>
    <property type="project" value="UniProtKB-UniRule"/>
</dbReference>
<feature type="domain" description="Thiamine pyrophosphate enzyme N-terminal TPP-binding" evidence="9">
    <location>
        <begin position="12"/>
        <end position="126"/>
    </location>
</feature>
<name>A0A3P8JY60_TSUPA</name>
<feature type="region of interest" description="Disordered" evidence="7">
    <location>
        <begin position="554"/>
        <end position="576"/>
    </location>
</feature>
<feature type="compositionally biased region" description="Gly residues" evidence="7">
    <location>
        <begin position="561"/>
        <end position="570"/>
    </location>
</feature>
<evidence type="ECO:0000256" key="7">
    <source>
        <dbReference type="SAM" id="MobiDB-lite"/>
    </source>
</evidence>